<feature type="coiled-coil region" evidence="6">
    <location>
        <begin position="144"/>
        <end position="176"/>
    </location>
</feature>
<reference evidence="11" key="1">
    <citation type="submission" date="2016-10" db="EMBL/GenBank/DDBJ databases">
        <authorList>
            <person name="Varghese N."/>
            <person name="Submissions S."/>
        </authorList>
    </citation>
    <scope>NUCLEOTIDE SEQUENCE [LARGE SCALE GENOMIC DNA]</scope>
    <source>
        <strain evidence="11">DSM 24213</strain>
    </source>
</reference>
<dbReference type="FunFam" id="3.30.565.10:FF:000006">
    <property type="entry name" value="Sensor histidine kinase WalK"/>
    <property type="match status" value="1"/>
</dbReference>
<dbReference type="InterPro" id="IPR036097">
    <property type="entry name" value="HisK_dim/P_sf"/>
</dbReference>
<dbReference type="CDD" id="cd00082">
    <property type="entry name" value="HisKA"/>
    <property type="match status" value="1"/>
</dbReference>
<keyword evidence="3" id="KW-0597">Phosphoprotein</keyword>
<keyword evidence="11" id="KW-1185">Reference proteome</keyword>
<dbReference type="EMBL" id="FOUI01000001">
    <property type="protein sequence ID" value="SFM14236.1"/>
    <property type="molecule type" value="Genomic_DNA"/>
</dbReference>
<dbReference type="SMART" id="SM00387">
    <property type="entry name" value="HATPase_c"/>
    <property type="match status" value="1"/>
</dbReference>
<feature type="domain" description="PAC" evidence="9">
    <location>
        <begin position="250"/>
        <end position="303"/>
    </location>
</feature>
<dbReference type="PRINTS" id="PR00344">
    <property type="entry name" value="BCTRLSENSOR"/>
</dbReference>
<evidence type="ECO:0000256" key="2">
    <source>
        <dbReference type="ARBA" id="ARBA00012438"/>
    </source>
</evidence>
<dbReference type="InterPro" id="IPR004358">
    <property type="entry name" value="Sig_transdc_His_kin-like_C"/>
</dbReference>
<keyword evidence="5" id="KW-0418">Kinase</keyword>
<dbReference type="Pfam" id="PF08447">
    <property type="entry name" value="PAS_3"/>
    <property type="match status" value="2"/>
</dbReference>
<dbReference type="InterPro" id="IPR005467">
    <property type="entry name" value="His_kinase_dom"/>
</dbReference>
<dbReference type="Pfam" id="PF00512">
    <property type="entry name" value="HisKA"/>
    <property type="match status" value="1"/>
</dbReference>
<evidence type="ECO:0000259" key="9">
    <source>
        <dbReference type="PROSITE" id="PS50113"/>
    </source>
</evidence>
<dbReference type="InterPro" id="IPR000014">
    <property type="entry name" value="PAS"/>
</dbReference>
<dbReference type="SMART" id="SM00388">
    <property type="entry name" value="HisKA"/>
    <property type="match status" value="1"/>
</dbReference>
<dbReference type="PANTHER" id="PTHR43304:SF1">
    <property type="entry name" value="PAC DOMAIN-CONTAINING PROTEIN"/>
    <property type="match status" value="1"/>
</dbReference>
<dbReference type="AlphaFoldDB" id="A0A1I4NFS5"/>
<dbReference type="Gene3D" id="1.10.287.130">
    <property type="match status" value="1"/>
</dbReference>
<dbReference type="InterPro" id="IPR003594">
    <property type="entry name" value="HATPase_dom"/>
</dbReference>
<dbReference type="InterPro" id="IPR000700">
    <property type="entry name" value="PAS-assoc_C"/>
</dbReference>
<dbReference type="SUPFAM" id="SSF55781">
    <property type="entry name" value="GAF domain-like"/>
    <property type="match status" value="1"/>
</dbReference>
<dbReference type="Gene3D" id="3.30.450.40">
    <property type="match status" value="1"/>
</dbReference>
<evidence type="ECO:0000313" key="10">
    <source>
        <dbReference type="EMBL" id="SFM14236.1"/>
    </source>
</evidence>
<dbReference type="InterPro" id="IPR052162">
    <property type="entry name" value="Sensor_kinase/Photoreceptor"/>
</dbReference>
<dbReference type="GO" id="GO:0005886">
    <property type="term" value="C:plasma membrane"/>
    <property type="evidence" value="ECO:0007669"/>
    <property type="project" value="UniProtKB-ARBA"/>
</dbReference>
<dbReference type="GO" id="GO:0000155">
    <property type="term" value="F:phosphorelay sensor kinase activity"/>
    <property type="evidence" value="ECO:0007669"/>
    <property type="project" value="InterPro"/>
</dbReference>
<sequence length="793" mass="88660">MRIPEVPDNEAERLAALHATGLLHTPAEARFDRITRLARQLFGVQSAVISLVADDYQWFKSRQGLDVCQTSREISFCGHAILQDSIFLVEDARLDPRFADNPLVTGGPCIAFYAAAPLSIADDQRIGTLCVLDPQPRQPDAGTLQALRDLADLAEVEISRQQLQDQLQRAELAEQRLHWVIEGTHVGTWEWNVQSGETVFNQRWAEMVGYRLEELAPISIETWTSLAHPDDLQLSGQALGKHFSGESDYYDVICRMRHRDGHWVWVHDRGRLVSRTAAGEPLLMAGTHADVTDQVQARLALEQSESQFRTLVGNIPGITYRCLHDEHWTMLYISGEVDPLSGYPADEFIGNRVRSYQSIIHPDEHARLEREVGGAIARGAPWEVEYRVCHRDGTVRWAKERGTPVFDEQGQLQYMDGFILDITREKQLQLDRDNYLEALSESEQRLRGLFDLSPIGIALNDLNTGQFVQVNAALLAPTGYTEEEFLGLSYWEVTPIEYEDAERLQLISLRETGRYGPFEKEYLRKDGSRYPVLLNGMLVTDAGGRELIWSMIEDISERKRIDRMKNEFISTISHELRTPLTAVSGALSLLASGAAGELPGSAKTMVELADRNSQRLLLLISDLLDMEKLLAGKMPINVQEHRLATLLDEAIETMQPYAGQFSVSLKLGPVASEARVRVDAPRFQQIMANLLSNAIKFSPPQSRVDVELASAAGRWLVRVRDQGPGIPLEFQPQIFQKFVQADASDRRSRSGTGLGLAITHALCQRMGIEISFSSTPGEGTEFVLGIPAVGDAC</sequence>
<dbReference type="PROSITE" id="PS50112">
    <property type="entry name" value="PAS"/>
    <property type="match status" value="2"/>
</dbReference>
<dbReference type="PROSITE" id="PS50109">
    <property type="entry name" value="HIS_KIN"/>
    <property type="match status" value="1"/>
</dbReference>
<dbReference type="InterPro" id="IPR036890">
    <property type="entry name" value="HATPase_C_sf"/>
</dbReference>
<dbReference type="PROSITE" id="PS50113">
    <property type="entry name" value="PAC"/>
    <property type="match status" value="3"/>
</dbReference>
<evidence type="ECO:0000313" key="11">
    <source>
        <dbReference type="Proteomes" id="UP000243629"/>
    </source>
</evidence>
<dbReference type="SUPFAM" id="SSF47384">
    <property type="entry name" value="Homodimeric domain of signal transducing histidine kinase"/>
    <property type="match status" value="1"/>
</dbReference>
<keyword evidence="6" id="KW-0175">Coiled coil</keyword>
<keyword evidence="4" id="KW-0808">Transferase</keyword>
<feature type="domain" description="PAC" evidence="9">
    <location>
        <begin position="382"/>
        <end position="434"/>
    </location>
</feature>
<feature type="domain" description="Histidine kinase" evidence="7">
    <location>
        <begin position="571"/>
        <end position="790"/>
    </location>
</feature>
<evidence type="ECO:0000259" key="8">
    <source>
        <dbReference type="PROSITE" id="PS50112"/>
    </source>
</evidence>
<dbReference type="STRING" id="1720063.SAMN05216217_101280"/>
<dbReference type="NCBIfam" id="TIGR00229">
    <property type="entry name" value="sensory_box"/>
    <property type="match status" value="3"/>
</dbReference>
<dbReference type="InterPro" id="IPR001610">
    <property type="entry name" value="PAC"/>
</dbReference>
<dbReference type="InterPro" id="IPR035965">
    <property type="entry name" value="PAS-like_dom_sf"/>
</dbReference>
<dbReference type="Pfam" id="PF01590">
    <property type="entry name" value="GAF"/>
    <property type="match status" value="1"/>
</dbReference>
<dbReference type="SMART" id="SM00065">
    <property type="entry name" value="GAF"/>
    <property type="match status" value="1"/>
</dbReference>
<proteinExistence type="predicted"/>
<organism evidence="10 11">
    <name type="scientific">Halopseudomonas yangmingensis</name>
    <dbReference type="NCBI Taxonomy" id="1720063"/>
    <lineage>
        <taxon>Bacteria</taxon>
        <taxon>Pseudomonadati</taxon>
        <taxon>Pseudomonadota</taxon>
        <taxon>Gammaproteobacteria</taxon>
        <taxon>Pseudomonadales</taxon>
        <taxon>Pseudomonadaceae</taxon>
        <taxon>Halopseudomonas</taxon>
    </lineage>
</organism>
<evidence type="ECO:0000256" key="6">
    <source>
        <dbReference type="SAM" id="Coils"/>
    </source>
</evidence>
<gene>
    <name evidence="10" type="ORF">SAMN05216217_101280</name>
</gene>
<dbReference type="SUPFAM" id="SSF55874">
    <property type="entry name" value="ATPase domain of HSP90 chaperone/DNA topoisomerase II/histidine kinase"/>
    <property type="match status" value="1"/>
</dbReference>
<feature type="domain" description="PAC" evidence="9">
    <location>
        <begin position="516"/>
        <end position="567"/>
    </location>
</feature>
<protein>
    <recommendedName>
        <fullName evidence="2">histidine kinase</fullName>
        <ecNumber evidence="2">2.7.13.3</ecNumber>
    </recommendedName>
</protein>
<dbReference type="PANTHER" id="PTHR43304">
    <property type="entry name" value="PHYTOCHROME-LIKE PROTEIN CPH1"/>
    <property type="match status" value="1"/>
</dbReference>
<dbReference type="InterPro" id="IPR013655">
    <property type="entry name" value="PAS_fold_3"/>
</dbReference>
<dbReference type="Gene3D" id="3.30.450.20">
    <property type="entry name" value="PAS domain"/>
    <property type="match status" value="3"/>
</dbReference>
<evidence type="ECO:0000259" key="7">
    <source>
        <dbReference type="PROSITE" id="PS50109"/>
    </source>
</evidence>
<dbReference type="InterPro" id="IPR003661">
    <property type="entry name" value="HisK_dim/P_dom"/>
</dbReference>
<dbReference type="Gene3D" id="3.30.565.10">
    <property type="entry name" value="Histidine kinase-like ATPase, C-terminal domain"/>
    <property type="match status" value="1"/>
</dbReference>
<evidence type="ECO:0000256" key="5">
    <source>
        <dbReference type="ARBA" id="ARBA00022777"/>
    </source>
</evidence>
<feature type="domain" description="PAS" evidence="8">
    <location>
        <begin position="325"/>
        <end position="379"/>
    </location>
</feature>
<dbReference type="SMART" id="SM00091">
    <property type="entry name" value="PAS"/>
    <property type="match status" value="3"/>
</dbReference>
<dbReference type="EC" id="2.7.13.3" evidence="2"/>
<name>A0A1I4NFS5_9GAMM</name>
<dbReference type="InterPro" id="IPR029016">
    <property type="entry name" value="GAF-like_dom_sf"/>
</dbReference>
<evidence type="ECO:0000256" key="3">
    <source>
        <dbReference type="ARBA" id="ARBA00022553"/>
    </source>
</evidence>
<dbReference type="SUPFAM" id="SSF55785">
    <property type="entry name" value="PYP-like sensor domain (PAS domain)"/>
    <property type="match status" value="3"/>
</dbReference>
<dbReference type="Proteomes" id="UP000243629">
    <property type="component" value="Unassembled WGS sequence"/>
</dbReference>
<dbReference type="SMART" id="SM00086">
    <property type="entry name" value="PAC"/>
    <property type="match status" value="3"/>
</dbReference>
<dbReference type="OrthoDB" id="9812358at2"/>
<evidence type="ECO:0000256" key="4">
    <source>
        <dbReference type="ARBA" id="ARBA00022679"/>
    </source>
</evidence>
<comment type="catalytic activity">
    <reaction evidence="1">
        <text>ATP + protein L-histidine = ADP + protein N-phospho-L-histidine.</text>
        <dbReference type="EC" id="2.7.13.3"/>
    </reaction>
</comment>
<dbReference type="Pfam" id="PF02518">
    <property type="entry name" value="HATPase_c"/>
    <property type="match status" value="1"/>
</dbReference>
<feature type="domain" description="PAS" evidence="8">
    <location>
        <begin position="442"/>
        <end position="487"/>
    </location>
</feature>
<dbReference type="CDD" id="cd00130">
    <property type="entry name" value="PAS"/>
    <property type="match status" value="3"/>
</dbReference>
<evidence type="ECO:0000256" key="1">
    <source>
        <dbReference type="ARBA" id="ARBA00000085"/>
    </source>
</evidence>
<dbReference type="Pfam" id="PF13426">
    <property type="entry name" value="PAS_9"/>
    <property type="match status" value="1"/>
</dbReference>
<dbReference type="InterPro" id="IPR003018">
    <property type="entry name" value="GAF"/>
</dbReference>
<accession>A0A1I4NFS5</accession>
<dbReference type="CDD" id="cd16922">
    <property type="entry name" value="HATPase_EvgS-ArcB-TorS-like"/>
    <property type="match status" value="1"/>
</dbReference>